<dbReference type="PANTHER" id="PTHR44757">
    <property type="entry name" value="DIGUANYLATE CYCLASE DGCP"/>
    <property type="match status" value="1"/>
</dbReference>
<dbReference type="InterPro" id="IPR013656">
    <property type="entry name" value="PAS_4"/>
</dbReference>
<evidence type="ECO:0000259" key="2">
    <source>
        <dbReference type="PROSITE" id="PS50112"/>
    </source>
</evidence>
<feature type="domain" description="PAC" evidence="3">
    <location>
        <begin position="124"/>
        <end position="174"/>
    </location>
</feature>
<reference evidence="4 5" key="1">
    <citation type="submission" date="2015-09" db="EMBL/GenBank/DDBJ databases">
        <title>Draft genome sequence of Kouleothrix aurantiaca JCM 19913.</title>
        <authorList>
            <person name="Hemp J."/>
        </authorList>
    </citation>
    <scope>NUCLEOTIDE SEQUENCE [LARGE SCALE GENOMIC DNA]</scope>
    <source>
        <strain evidence="4 5">COM-B</strain>
    </source>
</reference>
<evidence type="ECO:0000313" key="5">
    <source>
        <dbReference type="Proteomes" id="UP000050509"/>
    </source>
</evidence>
<dbReference type="AlphaFoldDB" id="A0A0P9D607"/>
<dbReference type="NCBIfam" id="TIGR00229">
    <property type="entry name" value="sensory_box"/>
    <property type="match status" value="1"/>
</dbReference>
<protein>
    <recommendedName>
        <fullName evidence="6">Histidine kinase</fullName>
    </recommendedName>
</protein>
<dbReference type="Pfam" id="PF13426">
    <property type="entry name" value="PAS_9"/>
    <property type="match status" value="1"/>
</dbReference>
<dbReference type="EMBL" id="LJCR01000047">
    <property type="protein sequence ID" value="KPV54502.1"/>
    <property type="molecule type" value="Genomic_DNA"/>
</dbReference>
<keyword evidence="5" id="KW-1185">Reference proteome</keyword>
<evidence type="ECO:0000313" key="4">
    <source>
        <dbReference type="EMBL" id="KPV54502.1"/>
    </source>
</evidence>
<dbReference type="Pfam" id="PF08448">
    <property type="entry name" value="PAS_4"/>
    <property type="match status" value="1"/>
</dbReference>
<dbReference type="CDD" id="cd00130">
    <property type="entry name" value="PAS"/>
    <property type="match status" value="1"/>
</dbReference>
<dbReference type="InterPro" id="IPR000700">
    <property type="entry name" value="PAS-assoc_C"/>
</dbReference>
<dbReference type="PROSITE" id="PS50112">
    <property type="entry name" value="PAS"/>
    <property type="match status" value="1"/>
</dbReference>
<sequence length="519" mass="57759">MDIPFDFPTSCLGSYQQGTIWRASQAQACPPADAVHPTPDLAPRGFRSDERYAMLLQGLSDLGEGVILGEGSKIIYANQAFCELSGYSLDELLALPSASALAAPAHETASAERMRRLAGGQQIDRFEGALRHKSGRVVPLEIASKIIGTASRVQFISVMHDITSRKEAEARLQALNDELEQRVEERTAELATANDMFVALLNAMPDLMFRLHRDGTFLDFYAGEQHDLPLPPEQILGATIHAVFPAHLAKTLAGLIERALTADSTEIFEYSLAMPRGLREYEARIAGCHLDEVLVLVRDITKRKRVEDALRASEARNRAMLAAIPDTIVRLTYDGTILDFKHSHNMPDLPLDALRFGQPITDVLPVDDSLLDQFRAMQPGDPPLSAEYTIPQHFGDYLLARQLVSTVQLERARAAQRIARMNKQHLLLGEALVADGVMTPQQRDEMLVQWERGRSFRDVEIRIGATSADSIIVLLRDITERKRAELQTEALNRVLQRSRDLMRTLLDALQDGLLPVSYT</sequence>
<dbReference type="SUPFAM" id="SSF55785">
    <property type="entry name" value="PYP-like sensor domain (PAS domain)"/>
    <property type="match status" value="3"/>
</dbReference>
<dbReference type="SMART" id="SM00091">
    <property type="entry name" value="PAS"/>
    <property type="match status" value="3"/>
</dbReference>
<name>A0A0P9D607_9CHLR</name>
<dbReference type="InterPro" id="IPR052155">
    <property type="entry name" value="Biofilm_reg_signaling"/>
</dbReference>
<evidence type="ECO:0000259" key="3">
    <source>
        <dbReference type="PROSITE" id="PS50113"/>
    </source>
</evidence>
<accession>A0A0P9D607</accession>
<feature type="coiled-coil region" evidence="1">
    <location>
        <begin position="165"/>
        <end position="196"/>
    </location>
</feature>
<dbReference type="PROSITE" id="PS50113">
    <property type="entry name" value="PAC"/>
    <property type="match status" value="1"/>
</dbReference>
<dbReference type="Gene3D" id="3.30.450.20">
    <property type="entry name" value="PAS domain"/>
    <property type="match status" value="3"/>
</dbReference>
<gene>
    <name evidence="4" type="ORF">SE17_03325</name>
</gene>
<dbReference type="Proteomes" id="UP000050509">
    <property type="component" value="Unassembled WGS sequence"/>
</dbReference>
<feature type="non-terminal residue" evidence="4">
    <location>
        <position position="519"/>
    </location>
</feature>
<keyword evidence="1" id="KW-0175">Coiled coil</keyword>
<dbReference type="InterPro" id="IPR000014">
    <property type="entry name" value="PAS"/>
</dbReference>
<comment type="caution">
    <text evidence="4">The sequence shown here is derived from an EMBL/GenBank/DDBJ whole genome shotgun (WGS) entry which is preliminary data.</text>
</comment>
<dbReference type="InterPro" id="IPR035965">
    <property type="entry name" value="PAS-like_dom_sf"/>
</dbReference>
<proteinExistence type="predicted"/>
<dbReference type="PANTHER" id="PTHR44757:SF2">
    <property type="entry name" value="BIOFILM ARCHITECTURE MAINTENANCE PROTEIN MBAA"/>
    <property type="match status" value="1"/>
</dbReference>
<evidence type="ECO:0000256" key="1">
    <source>
        <dbReference type="SAM" id="Coils"/>
    </source>
</evidence>
<organism evidence="4 5">
    <name type="scientific">Kouleothrix aurantiaca</name>
    <dbReference type="NCBI Taxonomy" id="186479"/>
    <lineage>
        <taxon>Bacteria</taxon>
        <taxon>Bacillati</taxon>
        <taxon>Chloroflexota</taxon>
        <taxon>Chloroflexia</taxon>
        <taxon>Chloroflexales</taxon>
        <taxon>Roseiflexineae</taxon>
        <taxon>Roseiflexaceae</taxon>
        <taxon>Kouleothrix</taxon>
    </lineage>
</organism>
<evidence type="ECO:0008006" key="6">
    <source>
        <dbReference type="Google" id="ProtNLM"/>
    </source>
</evidence>
<feature type="domain" description="PAS" evidence="2">
    <location>
        <begin position="70"/>
        <end position="121"/>
    </location>
</feature>